<feature type="non-terminal residue" evidence="2">
    <location>
        <position position="71"/>
    </location>
</feature>
<proteinExistence type="predicted"/>
<gene>
    <name evidence="2" type="ORF">AVDCRST_MAG87-186</name>
</gene>
<feature type="region of interest" description="Disordered" evidence="1">
    <location>
        <begin position="1"/>
        <end position="24"/>
    </location>
</feature>
<accession>A0A6J4U9A2</accession>
<dbReference type="AlphaFoldDB" id="A0A6J4U9A2"/>
<evidence type="ECO:0000313" key="2">
    <source>
        <dbReference type="EMBL" id="CAA9542363.1"/>
    </source>
</evidence>
<evidence type="ECO:0000256" key="1">
    <source>
        <dbReference type="SAM" id="MobiDB-lite"/>
    </source>
</evidence>
<feature type="non-terminal residue" evidence="2">
    <location>
        <position position="1"/>
    </location>
</feature>
<organism evidence="2">
    <name type="scientific">uncultured Thermomicrobiales bacterium</name>
    <dbReference type="NCBI Taxonomy" id="1645740"/>
    <lineage>
        <taxon>Bacteria</taxon>
        <taxon>Pseudomonadati</taxon>
        <taxon>Thermomicrobiota</taxon>
        <taxon>Thermomicrobia</taxon>
        <taxon>Thermomicrobiales</taxon>
        <taxon>environmental samples</taxon>
    </lineage>
</organism>
<name>A0A6J4U9A2_9BACT</name>
<sequence length="71" mass="7601">WQARIRRRSNSSTSPTTCRKKPGTGWRSAPFCSLLASSSARKIIGHSSSVSGRRPSSCSRCTIACCGRAAN</sequence>
<protein>
    <submittedName>
        <fullName evidence="2">Uncharacterized protein</fullName>
    </submittedName>
</protein>
<dbReference type="EMBL" id="CADCWJ010000051">
    <property type="protein sequence ID" value="CAA9542363.1"/>
    <property type="molecule type" value="Genomic_DNA"/>
</dbReference>
<reference evidence="2" key="1">
    <citation type="submission" date="2020-02" db="EMBL/GenBank/DDBJ databases">
        <authorList>
            <person name="Meier V. D."/>
        </authorList>
    </citation>
    <scope>NUCLEOTIDE SEQUENCE</scope>
    <source>
        <strain evidence="2">AVDCRST_MAG87</strain>
    </source>
</reference>